<dbReference type="RefSeq" id="WP_007786135.1">
    <property type="nucleotide sequence ID" value="NZ_CM001441.1"/>
</dbReference>
<evidence type="ECO:0000313" key="2">
    <source>
        <dbReference type="EMBL" id="EHQ91277.1"/>
    </source>
</evidence>
<dbReference type="AlphaFoldDB" id="H5XY67"/>
<dbReference type="InterPro" id="IPR026888">
    <property type="entry name" value="AcetylCoA_hyd_C"/>
</dbReference>
<feature type="domain" description="Acetyl-CoA hydrolase/transferase C-terminal" evidence="1">
    <location>
        <begin position="440"/>
        <end position="603"/>
    </location>
</feature>
<accession>H5XY67</accession>
<dbReference type="Gene3D" id="3.40.1080.20">
    <property type="entry name" value="Acetyl-CoA hydrolase/transferase C-terminal domain"/>
    <property type="match status" value="1"/>
</dbReference>
<dbReference type="SUPFAM" id="SSF100950">
    <property type="entry name" value="NagB/RpiA/CoA transferase-like"/>
    <property type="match status" value="1"/>
</dbReference>
<dbReference type="EMBL" id="CM001441">
    <property type="protein sequence ID" value="EHQ91277.1"/>
    <property type="molecule type" value="Genomic_DNA"/>
</dbReference>
<dbReference type="InterPro" id="IPR037171">
    <property type="entry name" value="NagB/RpiA_transferase-like"/>
</dbReference>
<evidence type="ECO:0000313" key="3">
    <source>
        <dbReference type="Proteomes" id="UP000005104"/>
    </source>
</evidence>
<dbReference type="eggNOG" id="COG0427">
    <property type="taxonomic scope" value="Bacteria"/>
</dbReference>
<dbReference type="PANTHER" id="PTHR21432">
    <property type="entry name" value="ACETYL-COA HYDROLASE-RELATED"/>
    <property type="match status" value="1"/>
</dbReference>
<keyword evidence="3" id="KW-1185">Reference proteome</keyword>
<dbReference type="InterPro" id="IPR046433">
    <property type="entry name" value="ActCoA_hydro"/>
</dbReference>
<dbReference type="Proteomes" id="UP000005104">
    <property type="component" value="Chromosome"/>
</dbReference>
<dbReference type="GO" id="GO:0008775">
    <property type="term" value="F:acetate CoA-transferase activity"/>
    <property type="evidence" value="ECO:0007669"/>
    <property type="project" value="InterPro"/>
</dbReference>
<dbReference type="Gene3D" id="3.30.750.70">
    <property type="entry name" value="4-hydroxybutyrate coenzyme like domains"/>
    <property type="match status" value="1"/>
</dbReference>
<dbReference type="GO" id="GO:0006083">
    <property type="term" value="P:acetate metabolic process"/>
    <property type="evidence" value="ECO:0007669"/>
    <property type="project" value="InterPro"/>
</dbReference>
<dbReference type="PANTHER" id="PTHR21432:SF20">
    <property type="entry name" value="ACETYL-COA HYDROLASE"/>
    <property type="match status" value="1"/>
</dbReference>
<proteinExistence type="predicted"/>
<organism evidence="2 3">
    <name type="scientific">Desulfosporosinus youngiae DSM 17734</name>
    <dbReference type="NCBI Taxonomy" id="768710"/>
    <lineage>
        <taxon>Bacteria</taxon>
        <taxon>Bacillati</taxon>
        <taxon>Bacillota</taxon>
        <taxon>Clostridia</taxon>
        <taxon>Eubacteriales</taxon>
        <taxon>Desulfitobacteriaceae</taxon>
        <taxon>Desulfosporosinus</taxon>
    </lineage>
</organism>
<dbReference type="OrthoDB" id="9801795at2"/>
<dbReference type="HOGENOM" id="CLU_442578_0_0_9"/>
<gene>
    <name evidence="2" type="ORF">DesyoDRAFT_4322</name>
</gene>
<name>H5XY67_9FIRM</name>
<evidence type="ECO:0000259" key="1">
    <source>
        <dbReference type="Pfam" id="PF13336"/>
    </source>
</evidence>
<dbReference type="STRING" id="768710.DesyoDRAFT_4322"/>
<dbReference type="InterPro" id="IPR038460">
    <property type="entry name" value="AcetylCoA_hyd_C_sf"/>
</dbReference>
<dbReference type="Pfam" id="PF13336">
    <property type="entry name" value="AcetylCoA_hyd_C"/>
    <property type="match status" value="1"/>
</dbReference>
<protein>
    <recommendedName>
        <fullName evidence="1">Acetyl-CoA hydrolase/transferase C-terminal domain-containing protein</fullName>
    </recommendedName>
</protein>
<reference evidence="2 3" key="1">
    <citation type="submission" date="2011-11" db="EMBL/GenBank/DDBJ databases">
        <title>The Noncontiguous Finished genome of Desulfosporosinus youngiae DSM 17734.</title>
        <authorList>
            <consortium name="US DOE Joint Genome Institute (JGI-PGF)"/>
            <person name="Lucas S."/>
            <person name="Han J."/>
            <person name="Lapidus A."/>
            <person name="Cheng J.-F."/>
            <person name="Goodwin L."/>
            <person name="Pitluck S."/>
            <person name="Peters L."/>
            <person name="Ovchinnikova G."/>
            <person name="Lu M."/>
            <person name="Land M.L."/>
            <person name="Hauser L."/>
            <person name="Pester M."/>
            <person name="Spring S."/>
            <person name="Ollivier B."/>
            <person name="Rattei T."/>
            <person name="Klenk H.-P."/>
            <person name="Wagner M."/>
            <person name="Loy A."/>
            <person name="Woyke T.J."/>
        </authorList>
    </citation>
    <scope>NUCLEOTIDE SEQUENCE [LARGE SCALE GENOMIC DNA]</scope>
    <source>
        <strain evidence="2 3">DSM 17734</strain>
    </source>
</reference>
<sequence>MKETSGIIYDDVTKCVDEVIRYIGKDITYAMTLALGKPVHFINELYSRAKKDPELNLKIITALSLEIPKGKSELERRLMEPIMDRVFAGVPEFDYVIDFRAGTLPKNVEVFEFYSKAGSTINNPVAQQHHLSSHYTHVVRDAIALGTNVFGELISYQEINGKTMYSMACNPDICLETIRLFKEKQAKGEKVLVIGEANKKLPFMYGDAVVEAETYDMILQGPQFDYELFCPPKDSVSLTDHMIGINVSPLIKDGGTIQVGIGALGDAIVSGLILRNEHNAVYQEILEKAGIKKRYDKLISCWGDTGTFEEGLYGSSEMFVDAFMQMYKSKILKRKVFDSIPLMQLINAGKLDADNIPPDIIDQLIGMKAVHRKLKAKDFAFLTEFGILKKGLFYENYTIFDGEKRYSADMNDEKNRLEIRKLLGKELLKGTVILGAFFLGPKAFYQALNNMSEEERQVFAMSGVEKVNQLYGDEELRTLQRKDARFINTGMVASVFGAIASDQLENGQVVSGIGGQYNFVAMGHVLPDARIIIMIKSTRGSGRSLKSNIVFNYGHCSIPKHMRDIVVTEYGIADIRSKPEKEVIAEMINISDSRFQKQLVEQAKKAGKLPLDYEIPEEYRNNLPQKISALLKPYQSQGLFPQFPFGTELPEVDLTLVKALKGLKGLAKGNRLKLVKGMALELFRPIPGTAAQHYLERMNLLHPSSINERIMRKIVVFALRNANVFQSSASLPLQASSRVVSK</sequence>